<dbReference type="eggNOG" id="COG4291">
    <property type="taxonomic scope" value="Bacteria"/>
</dbReference>
<dbReference type="Pfam" id="PF07077">
    <property type="entry name" value="DUF1345"/>
    <property type="match status" value="1"/>
</dbReference>
<evidence type="ECO:0000313" key="3">
    <source>
        <dbReference type="Proteomes" id="UP000023703"/>
    </source>
</evidence>
<dbReference type="RefSeq" id="WP_038550273.1">
    <property type="nucleotide sequence ID" value="NZ_CP006842.1"/>
</dbReference>
<keyword evidence="1" id="KW-1133">Transmembrane helix</keyword>
<dbReference type="STRING" id="1404245.CGLY_14130"/>
<protein>
    <submittedName>
        <fullName evidence="2">Putative membrane protein</fullName>
    </submittedName>
</protein>
<proteinExistence type="predicted"/>
<dbReference type="OrthoDB" id="4964691at2"/>
<gene>
    <name evidence="2" type="ORF">CGLY_14130</name>
</gene>
<feature type="transmembrane region" description="Helical" evidence="1">
    <location>
        <begin position="178"/>
        <end position="200"/>
    </location>
</feature>
<dbReference type="EMBL" id="CP006842">
    <property type="protein sequence ID" value="AHW65266.1"/>
    <property type="molecule type" value="Genomic_DNA"/>
</dbReference>
<dbReference type="InterPro" id="IPR009781">
    <property type="entry name" value="DUF1345"/>
</dbReference>
<organism evidence="2 3">
    <name type="scientific">Corynebacterium glyciniphilum AJ 3170</name>
    <dbReference type="NCBI Taxonomy" id="1404245"/>
    <lineage>
        <taxon>Bacteria</taxon>
        <taxon>Bacillati</taxon>
        <taxon>Actinomycetota</taxon>
        <taxon>Actinomycetes</taxon>
        <taxon>Mycobacteriales</taxon>
        <taxon>Corynebacteriaceae</taxon>
        <taxon>Corynebacterium</taxon>
    </lineage>
</organism>
<sequence>MSTLAALATAAVAVIIAFLTTDAPPAEWTIPLSVTIFLVYWLSFAVYYLWWTRRTWVGRLSGLTGPTEWTTAAAMMAVVVTVAIALSPGARENPVIILLGLSTVASSWALMVYSFALDYMQVTVLQSPQETPHITFGFAEEPRFSDYLTFSVMVSTMAFAAPAEVTSRQMWRKLRNHVLLAFIFNTVIVAMMVSLLFGGLTGN</sequence>
<feature type="transmembrane region" description="Helical" evidence="1">
    <location>
        <begin position="71"/>
        <end position="90"/>
    </location>
</feature>
<dbReference type="HOGENOM" id="CLU_1243611_0_0_11"/>
<feature type="transmembrane region" description="Helical" evidence="1">
    <location>
        <begin position="96"/>
        <end position="117"/>
    </location>
</feature>
<keyword evidence="1" id="KW-0812">Transmembrane</keyword>
<name>X5EF94_9CORY</name>
<reference evidence="2 3" key="1">
    <citation type="journal article" date="2015" name="Int. J. Syst. Evol. Microbiol.">
        <title>Revisiting Corynebacterium glyciniphilum (ex Kubota et al., 1972) sp. nov., nom. rev., isolated from putrefied banana.</title>
        <authorList>
            <person name="Al-Dilaimi A."/>
            <person name="Bednarz H."/>
            <person name="Lomker A."/>
            <person name="Niehaus K."/>
            <person name="Kalinowski J."/>
            <person name="Ruckert C."/>
        </authorList>
    </citation>
    <scope>NUCLEOTIDE SEQUENCE [LARGE SCALE GENOMIC DNA]</scope>
    <source>
        <strain evidence="2">AJ 3170</strain>
    </source>
</reference>
<dbReference type="Proteomes" id="UP000023703">
    <property type="component" value="Chromosome"/>
</dbReference>
<evidence type="ECO:0000313" key="2">
    <source>
        <dbReference type="EMBL" id="AHW65266.1"/>
    </source>
</evidence>
<keyword evidence="3" id="KW-1185">Reference proteome</keyword>
<evidence type="ECO:0000256" key="1">
    <source>
        <dbReference type="SAM" id="Phobius"/>
    </source>
</evidence>
<dbReference type="AlphaFoldDB" id="X5EF94"/>
<keyword evidence="1" id="KW-0472">Membrane</keyword>
<accession>X5EF94</accession>
<feature type="transmembrane region" description="Helical" evidence="1">
    <location>
        <begin position="29"/>
        <end position="50"/>
    </location>
</feature>
<dbReference type="KEGG" id="cgy:CGLY_14130"/>